<dbReference type="KEGG" id="mpar:F7D14_14415"/>
<dbReference type="PANTHER" id="PTHR38767:SF1">
    <property type="entry name" value="DNA POLYMERASE III SUBUNIT CHI"/>
    <property type="match status" value="1"/>
</dbReference>
<dbReference type="InterPro" id="IPR036768">
    <property type="entry name" value="PolIII_chi_sf"/>
</dbReference>
<dbReference type="GO" id="GO:0003887">
    <property type="term" value="F:DNA-directed DNA polymerase activity"/>
    <property type="evidence" value="ECO:0007669"/>
    <property type="project" value="InterPro"/>
</dbReference>
<keyword evidence="2" id="KW-1185">Reference proteome</keyword>
<dbReference type="SUPFAM" id="SSF102400">
    <property type="entry name" value="DNA polymerase III chi subunit"/>
    <property type="match status" value="1"/>
</dbReference>
<reference evidence="1 2" key="1">
    <citation type="submission" date="2019-09" db="EMBL/GenBank/DDBJ databases">
        <title>Isolation and complete genome sequencing of Methylocystis species.</title>
        <authorList>
            <person name="Rumah B.L."/>
            <person name="Stead C.E."/>
            <person name="Stevens B.C."/>
            <person name="Minton N.P."/>
            <person name="Grosse-Honebrink A."/>
            <person name="Zhang Y."/>
        </authorList>
    </citation>
    <scope>NUCLEOTIDE SEQUENCE [LARGE SCALE GENOMIC DNA]</scope>
    <source>
        <strain evidence="1 2">BRCS2</strain>
    </source>
</reference>
<dbReference type="RefSeq" id="WP_016920940.1">
    <property type="nucleotide sequence ID" value="NZ_CP044331.1"/>
</dbReference>
<dbReference type="Proteomes" id="UP000422569">
    <property type="component" value="Chromosome"/>
</dbReference>
<dbReference type="EMBL" id="CP044331">
    <property type="protein sequence ID" value="QGM98551.1"/>
    <property type="molecule type" value="Genomic_DNA"/>
</dbReference>
<dbReference type="GO" id="GO:0003677">
    <property type="term" value="F:DNA binding"/>
    <property type="evidence" value="ECO:0007669"/>
    <property type="project" value="InterPro"/>
</dbReference>
<dbReference type="GO" id="GO:0006260">
    <property type="term" value="P:DNA replication"/>
    <property type="evidence" value="ECO:0007669"/>
    <property type="project" value="InterPro"/>
</dbReference>
<accession>A0A6B8M6M2</accession>
<dbReference type="AlphaFoldDB" id="A0A6B8M6M2"/>
<gene>
    <name evidence="1" type="ORF">F7D14_14415</name>
</gene>
<evidence type="ECO:0000313" key="1">
    <source>
        <dbReference type="EMBL" id="QGM98551.1"/>
    </source>
</evidence>
<dbReference type="InterPro" id="IPR007459">
    <property type="entry name" value="DNA_pol3_chi"/>
</dbReference>
<dbReference type="Gene3D" id="3.40.50.10110">
    <property type="entry name" value="DNA polymerase III subunit chi"/>
    <property type="match status" value="1"/>
</dbReference>
<dbReference type="Pfam" id="PF04364">
    <property type="entry name" value="DNA_pol3_chi"/>
    <property type="match status" value="1"/>
</dbReference>
<dbReference type="PANTHER" id="PTHR38767">
    <property type="entry name" value="DNA POLYMERASE III SUBUNIT CHI"/>
    <property type="match status" value="1"/>
</dbReference>
<organism evidence="1 2">
    <name type="scientific">Methylocystis parvus</name>
    <dbReference type="NCBI Taxonomy" id="134"/>
    <lineage>
        <taxon>Bacteria</taxon>
        <taxon>Pseudomonadati</taxon>
        <taxon>Pseudomonadota</taxon>
        <taxon>Alphaproteobacteria</taxon>
        <taxon>Hyphomicrobiales</taxon>
        <taxon>Methylocystaceae</taxon>
        <taxon>Methylocystis</taxon>
    </lineage>
</organism>
<name>A0A6B8M6M2_9HYPH</name>
<protein>
    <submittedName>
        <fullName evidence="1">DNA polymerase III subunit chi</fullName>
    </submittedName>
</protein>
<dbReference type="GO" id="GO:0032298">
    <property type="term" value="P:positive regulation of DNA-templated DNA replication initiation"/>
    <property type="evidence" value="ECO:0007669"/>
    <property type="project" value="TreeGrafter"/>
</dbReference>
<evidence type="ECO:0000313" key="2">
    <source>
        <dbReference type="Proteomes" id="UP000422569"/>
    </source>
</evidence>
<dbReference type="NCBIfam" id="NF004347">
    <property type="entry name" value="PRK05728.1-4"/>
    <property type="match status" value="1"/>
</dbReference>
<sequence length="161" mass="18081">MVEISFYHHQTRRIDDTLPTLLERSLARGWRVVVQAASEARLTALDQHLWAYRQESFLPHGTKRDASPETQPIFLTCGVENPNGADVRFFVEGAQIAPVLASAAAPRARAVLLFNGEDPGELSDARAQWKELRDAGQTLVYQQQDESGRWVEKAREPKAKS</sequence>
<proteinExistence type="predicted"/>